<protein>
    <submittedName>
        <fullName evidence="1">Uncharacterized protein</fullName>
    </submittedName>
</protein>
<evidence type="ECO:0000313" key="2">
    <source>
        <dbReference type="Proteomes" id="UP000187203"/>
    </source>
</evidence>
<name>A0A1R3GRB3_9ROSI</name>
<organism evidence="1 2">
    <name type="scientific">Corchorus olitorius</name>
    <dbReference type="NCBI Taxonomy" id="93759"/>
    <lineage>
        <taxon>Eukaryota</taxon>
        <taxon>Viridiplantae</taxon>
        <taxon>Streptophyta</taxon>
        <taxon>Embryophyta</taxon>
        <taxon>Tracheophyta</taxon>
        <taxon>Spermatophyta</taxon>
        <taxon>Magnoliopsida</taxon>
        <taxon>eudicotyledons</taxon>
        <taxon>Gunneridae</taxon>
        <taxon>Pentapetalae</taxon>
        <taxon>rosids</taxon>
        <taxon>malvids</taxon>
        <taxon>Malvales</taxon>
        <taxon>Malvaceae</taxon>
        <taxon>Grewioideae</taxon>
        <taxon>Apeibeae</taxon>
        <taxon>Corchorus</taxon>
    </lineage>
</organism>
<evidence type="ECO:0000313" key="1">
    <source>
        <dbReference type="EMBL" id="OMO60596.1"/>
    </source>
</evidence>
<reference evidence="2" key="1">
    <citation type="submission" date="2013-09" db="EMBL/GenBank/DDBJ databases">
        <title>Corchorus olitorius genome sequencing.</title>
        <authorList>
            <person name="Alam M."/>
            <person name="Haque M.S."/>
            <person name="Islam M.S."/>
            <person name="Emdad E.M."/>
            <person name="Islam M.M."/>
            <person name="Ahmed B."/>
            <person name="Halim A."/>
            <person name="Hossen Q.M.M."/>
            <person name="Hossain M.Z."/>
            <person name="Ahmed R."/>
            <person name="Khan M.M."/>
            <person name="Islam R."/>
            <person name="Rashid M.M."/>
            <person name="Khan S.A."/>
            <person name="Rahman M.S."/>
            <person name="Alam M."/>
            <person name="Yahiya A.S."/>
            <person name="Khan M.S."/>
            <person name="Azam M.S."/>
            <person name="Haque T."/>
            <person name="Lashkar M.Z.H."/>
            <person name="Akhand A.I."/>
            <person name="Morshed G."/>
            <person name="Roy S."/>
            <person name="Uddin K.S."/>
            <person name="Rabeya T."/>
            <person name="Hossain A.S."/>
            <person name="Chowdhury A."/>
            <person name="Snigdha A.R."/>
            <person name="Mortoza M.S."/>
            <person name="Matin S.A."/>
            <person name="Hoque S.M.E."/>
            <person name="Islam M.K."/>
            <person name="Roy D.K."/>
            <person name="Haider R."/>
            <person name="Moosa M.M."/>
            <person name="Elias S.M."/>
            <person name="Hasan A.M."/>
            <person name="Jahan S."/>
            <person name="Shafiuddin M."/>
            <person name="Mahmood N."/>
            <person name="Shommy N.S."/>
        </authorList>
    </citation>
    <scope>NUCLEOTIDE SEQUENCE [LARGE SCALE GENOMIC DNA]</scope>
    <source>
        <strain evidence="2">cv. O-4</strain>
    </source>
</reference>
<dbReference type="Proteomes" id="UP000187203">
    <property type="component" value="Unassembled WGS sequence"/>
</dbReference>
<proteinExistence type="predicted"/>
<dbReference type="EMBL" id="AWUE01021871">
    <property type="protein sequence ID" value="OMO60596.1"/>
    <property type="molecule type" value="Genomic_DNA"/>
</dbReference>
<dbReference type="AlphaFoldDB" id="A0A1R3GRB3"/>
<accession>A0A1R3GRB3</accession>
<gene>
    <name evidence="1" type="ORF">COLO4_33799</name>
</gene>
<sequence length="36" mass="4102">MPLGFFFFFFAFFLFLACSLIWLRVAVCDSVGACTN</sequence>
<comment type="caution">
    <text evidence="1">The sequence shown here is derived from an EMBL/GenBank/DDBJ whole genome shotgun (WGS) entry which is preliminary data.</text>
</comment>
<keyword evidence="2" id="KW-1185">Reference proteome</keyword>